<evidence type="ECO:0000313" key="2">
    <source>
        <dbReference type="EMBL" id="NOV50728.1"/>
    </source>
</evidence>
<organism evidence="2">
    <name type="scientific">Xenopsylla cheopis</name>
    <name type="common">Oriental rat flea</name>
    <name type="synonym">Pulex cheopis</name>
    <dbReference type="NCBI Taxonomy" id="163159"/>
    <lineage>
        <taxon>Eukaryota</taxon>
        <taxon>Metazoa</taxon>
        <taxon>Ecdysozoa</taxon>
        <taxon>Arthropoda</taxon>
        <taxon>Hexapoda</taxon>
        <taxon>Insecta</taxon>
        <taxon>Pterygota</taxon>
        <taxon>Neoptera</taxon>
        <taxon>Endopterygota</taxon>
        <taxon>Siphonaptera</taxon>
        <taxon>Pulicidae</taxon>
        <taxon>Xenopsyllinae</taxon>
        <taxon>Xenopsylla</taxon>
    </lineage>
</organism>
<dbReference type="AlphaFoldDB" id="A0A6M2E079"/>
<dbReference type="EMBL" id="GIIL01007002">
    <property type="protein sequence ID" value="NOV50728.1"/>
    <property type="molecule type" value="Transcribed_RNA"/>
</dbReference>
<protein>
    <submittedName>
        <fullName evidence="2">Putative secreted protein</fullName>
    </submittedName>
</protein>
<feature type="signal peptide" evidence="1">
    <location>
        <begin position="1"/>
        <end position="18"/>
    </location>
</feature>
<keyword evidence="1" id="KW-0732">Signal</keyword>
<name>A0A6M2E079_XENCH</name>
<reference evidence="2" key="1">
    <citation type="submission" date="2020-03" db="EMBL/GenBank/DDBJ databases">
        <title>Transcriptomic Profiling of the Digestive Tract of the Rat Flea, Xenopsylla cheopis, Following Blood Feeding and Infection with Yersinia pestis.</title>
        <authorList>
            <person name="Bland D.M."/>
            <person name="Martens C.A."/>
            <person name="Virtaneva K."/>
            <person name="Kanakabandi K."/>
            <person name="Long D."/>
            <person name="Rosenke R."/>
            <person name="Saturday G.A."/>
            <person name="Hoyt F.H."/>
            <person name="Bruno D.P."/>
            <person name="Ribeiro J.M.C."/>
            <person name="Hinnebusch J."/>
        </authorList>
    </citation>
    <scope>NUCLEOTIDE SEQUENCE</scope>
</reference>
<proteinExistence type="predicted"/>
<accession>A0A6M2E079</accession>
<sequence>MMMLVLLALLEKLDRLAAVSLGLAAEAAFRIGSKVMNRYALKTVENLCKVLQKQTVGHWKVALEPTNHIMTAYR</sequence>
<feature type="chain" id="PRO_5026909330" evidence="1">
    <location>
        <begin position="19"/>
        <end position="74"/>
    </location>
</feature>
<evidence type="ECO:0000256" key="1">
    <source>
        <dbReference type="SAM" id="SignalP"/>
    </source>
</evidence>